<organism evidence="1 2">
    <name type="scientific">Stegastes partitus</name>
    <name type="common">bicolor damselfish</name>
    <dbReference type="NCBI Taxonomy" id="144197"/>
    <lineage>
        <taxon>Eukaryota</taxon>
        <taxon>Metazoa</taxon>
        <taxon>Chordata</taxon>
        <taxon>Craniata</taxon>
        <taxon>Vertebrata</taxon>
        <taxon>Euteleostomi</taxon>
        <taxon>Actinopterygii</taxon>
        <taxon>Neopterygii</taxon>
        <taxon>Teleostei</taxon>
        <taxon>Neoteleostei</taxon>
        <taxon>Acanthomorphata</taxon>
        <taxon>Ovalentaria</taxon>
        <taxon>Pomacentridae</taxon>
        <taxon>Stegastes</taxon>
    </lineage>
</organism>
<reference evidence="2" key="1">
    <citation type="submission" date="2025-08" db="UniProtKB">
        <authorList>
            <consortium name="RefSeq"/>
        </authorList>
    </citation>
    <scope>IDENTIFICATION</scope>
</reference>
<proteinExistence type="predicted"/>
<dbReference type="GeneID" id="103374693"/>
<keyword evidence="1" id="KW-1185">Reference proteome</keyword>
<dbReference type="RefSeq" id="XP_008303029.1">
    <property type="nucleotide sequence ID" value="XM_008304807.1"/>
</dbReference>
<dbReference type="AlphaFoldDB" id="A0A9Y4NT54"/>
<evidence type="ECO:0000313" key="2">
    <source>
        <dbReference type="RefSeq" id="XP_008303029.1"/>
    </source>
</evidence>
<sequence>MKLVWDIKALQRVTLIPNKLWMVEVLLVRRFFLKAPVCVQDLSRLKSGQDAELLCQLPGDATISLVRGGRTLPDQHPSLQGRVELKDPNMKDGDASVFLKNISTNDSRTHECCFNTDKPIGKAPECITSIELSVNSSGQGEGTKDGSDRTAKVFSVLV</sequence>
<accession>A0A9Y4NT54</accession>
<name>A0A9Y4NT54_9TELE</name>
<protein>
    <submittedName>
        <fullName evidence="2">Coxsackievirus and adenovirus receptor-like</fullName>
    </submittedName>
</protein>
<dbReference type="Gene3D" id="2.60.40.10">
    <property type="entry name" value="Immunoglobulins"/>
    <property type="match status" value="1"/>
</dbReference>
<dbReference type="InterPro" id="IPR036179">
    <property type="entry name" value="Ig-like_dom_sf"/>
</dbReference>
<gene>
    <name evidence="2" type="primary">LOC103374693</name>
</gene>
<dbReference type="SUPFAM" id="SSF48726">
    <property type="entry name" value="Immunoglobulin"/>
    <property type="match status" value="1"/>
</dbReference>
<evidence type="ECO:0000313" key="1">
    <source>
        <dbReference type="Proteomes" id="UP000694891"/>
    </source>
</evidence>
<dbReference type="Proteomes" id="UP000694891">
    <property type="component" value="Unplaced"/>
</dbReference>
<dbReference type="InterPro" id="IPR013783">
    <property type="entry name" value="Ig-like_fold"/>
</dbReference>